<dbReference type="InterPro" id="IPR051448">
    <property type="entry name" value="CdaR-like_regulators"/>
</dbReference>
<evidence type="ECO:0000313" key="2">
    <source>
        <dbReference type="EMBL" id="SHF81823.1"/>
    </source>
</evidence>
<evidence type="ECO:0000313" key="3">
    <source>
        <dbReference type="Proteomes" id="UP000184088"/>
    </source>
</evidence>
<dbReference type="InterPro" id="IPR025736">
    <property type="entry name" value="PucR_C-HTH_dom"/>
</dbReference>
<name>A0A1M5ER84_9THEO</name>
<protein>
    <submittedName>
        <fullName evidence="2">PucR C-terminal helix-turn-helix domain-containing protein</fullName>
    </submittedName>
</protein>
<reference evidence="2 3" key="1">
    <citation type="submission" date="2016-11" db="EMBL/GenBank/DDBJ databases">
        <authorList>
            <person name="Jaros S."/>
            <person name="Januszkiewicz K."/>
            <person name="Wedrychowicz H."/>
        </authorList>
    </citation>
    <scope>NUCLEOTIDE SEQUENCE [LARGE SCALE GENOMIC DNA]</scope>
    <source>
        <strain evidence="2 3">DSM 17918</strain>
    </source>
</reference>
<gene>
    <name evidence="2" type="ORF">SAMN02746089_02602</name>
</gene>
<accession>A0A1M5ER84</accession>
<organism evidence="2 3">
    <name type="scientific">Caldanaerobius fijiensis DSM 17918</name>
    <dbReference type="NCBI Taxonomy" id="1121256"/>
    <lineage>
        <taxon>Bacteria</taxon>
        <taxon>Bacillati</taxon>
        <taxon>Bacillota</taxon>
        <taxon>Clostridia</taxon>
        <taxon>Thermoanaerobacterales</taxon>
        <taxon>Thermoanaerobacteraceae</taxon>
        <taxon>Caldanaerobius</taxon>
    </lineage>
</organism>
<sequence>MDKIIFDELYGIQAVDIDGEKVVYRIEELNSYLPCVNFLILYDIQLDEIRSKGEKEVSFIKQRVRDTFQNILTDQFLFIVLNNDRTLLFMGFGKNKDEEQLYKKSLEEIFKKLQDKINNVNSHLKLSAGVSSLFKKGTVFKRAYQEAYTAKEMGRKICKKEGIFFYDDLGIYKFLRIPDKEEVLQDKDICCIYEYDREHNANLIDTLEAFMDSNGRIKETARKVFAHPNTVKYRLSKIRELAGEDILRNEDKRLYYYVMVKAIKLISD</sequence>
<evidence type="ECO:0000259" key="1">
    <source>
        <dbReference type="Pfam" id="PF13556"/>
    </source>
</evidence>
<dbReference type="PANTHER" id="PTHR33744:SF1">
    <property type="entry name" value="DNA-BINDING TRANSCRIPTIONAL ACTIVATOR ADER"/>
    <property type="match status" value="1"/>
</dbReference>
<keyword evidence="3" id="KW-1185">Reference proteome</keyword>
<dbReference type="InterPro" id="IPR042070">
    <property type="entry name" value="PucR_C-HTH_sf"/>
</dbReference>
<dbReference type="RefSeq" id="WP_073346283.1">
    <property type="nucleotide sequence ID" value="NZ_FQVH01000048.1"/>
</dbReference>
<feature type="domain" description="PucR C-terminal helix-turn-helix" evidence="1">
    <location>
        <begin position="203"/>
        <end position="261"/>
    </location>
</feature>
<dbReference type="STRING" id="1121256.SAMN02746089_02602"/>
<dbReference type="Proteomes" id="UP000184088">
    <property type="component" value="Unassembled WGS sequence"/>
</dbReference>
<dbReference type="AlphaFoldDB" id="A0A1M5ER84"/>
<proteinExistence type="predicted"/>
<dbReference type="Gene3D" id="1.10.10.2840">
    <property type="entry name" value="PucR C-terminal helix-turn-helix domain"/>
    <property type="match status" value="1"/>
</dbReference>
<dbReference type="Pfam" id="PF13556">
    <property type="entry name" value="HTH_30"/>
    <property type="match status" value="1"/>
</dbReference>
<dbReference type="PANTHER" id="PTHR33744">
    <property type="entry name" value="CARBOHYDRATE DIACID REGULATOR"/>
    <property type="match status" value="1"/>
</dbReference>
<dbReference type="OrthoDB" id="143422at2"/>
<dbReference type="EMBL" id="FQVH01000048">
    <property type="protein sequence ID" value="SHF81823.1"/>
    <property type="molecule type" value="Genomic_DNA"/>
</dbReference>